<evidence type="ECO:0000313" key="1">
    <source>
        <dbReference type="EMBL" id="KAJ3518524.1"/>
    </source>
</evidence>
<comment type="caution">
    <text evidence="1">The sequence shown here is derived from an EMBL/GenBank/DDBJ whole genome shotgun (WGS) entry which is preliminary data.</text>
</comment>
<dbReference type="EMBL" id="JANHOG010002952">
    <property type="protein sequence ID" value="KAJ3518524.1"/>
    <property type="molecule type" value="Genomic_DNA"/>
</dbReference>
<keyword evidence="2" id="KW-1185">Reference proteome</keyword>
<evidence type="ECO:0000313" key="2">
    <source>
        <dbReference type="Proteomes" id="UP001148662"/>
    </source>
</evidence>
<organism evidence="1 2">
    <name type="scientific">Phlebia brevispora</name>
    <dbReference type="NCBI Taxonomy" id="194682"/>
    <lineage>
        <taxon>Eukaryota</taxon>
        <taxon>Fungi</taxon>
        <taxon>Dikarya</taxon>
        <taxon>Basidiomycota</taxon>
        <taxon>Agaricomycotina</taxon>
        <taxon>Agaricomycetes</taxon>
        <taxon>Polyporales</taxon>
        <taxon>Meruliaceae</taxon>
        <taxon>Phlebia</taxon>
    </lineage>
</organism>
<gene>
    <name evidence="1" type="ORF">NM688_g9426</name>
</gene>
<dbReference type="Proteomes" id="UP001148662">
    <property type="component" value="Unassembled WGS sequence"/>
</dbReference>
<sequence>MPVPGNDAPSTGPHTQNEVEGVENDDQRTGAGERTVFLDEIDEDGVTSRQPMPEATLEDLRIGQMFIDGVRYATLDENDLKPEVLARIRNPPKEPLDLSCPILRTSLDLYINMDNCANDLYDKLCKPLEENFAIKLLSYEQVKARAEELSGIYPMYLDMCINTCIAYTGPYRHRDHCPKCTEPRFQFETTRGGTVKRTARRRFLTIPIGPQLQAIFRSVEGANAMKYRQRCTEKLRADLAANGYNVEALRDFIDGQEYIDAVLSGKITKDHIFLVLSIDGAQLYAHKHSDCWIYIWIVLDLAPDVRYKKKHVFVGGVIPGPNAPQDVTSFVYPGLHHVSSLMNEGLQVWDAEEEKEVTKTPFVAHGEADGPGMSHLNGAVGHKGARGCRLYCDQKGRLKPNATHYYPACLKPLHYDIPGSSHDDIDLFADPDPNAPSLEERYEDALRKLLSSRTQAEYRKTRLETGLVGPSIFSGLPEEHRFSVPGCFPADIMHLVSINLPELLLKLWRGTLTCDKDDDKATWDWAILTGEIWKNHGKSVAATKPYLPSSFDRAPRDPAEKISSGYKAIEFLTYLFSMGPALLEGVLPEKYWQNFCKLVRGIRILHQRVIQTKDLLEAHILLNEFCEEFEELYYQRYATRLHFVRYSIHALIHMARETRRIGPYVILSQWTMERLIGQLVREMRQPSNPYQNLAQRALRRAQVSALKSMST</sequence>
<protein>
    <submittedName>
        <fullName evidence="1">Uncharacterized protein</fullName>
    </submittedName>
</protein>
<accession>A0ACC1RJC1</accession>
<proteinExistence type="predicted"/>
<reference evidence="1" key="1">
    <citation type="submission" date="2022-07" db="EMBL/GenBank/DDBJ databases">
        <title>Genome Sequence of Phlebia brevispora.</title>
        <authorList>
            <person name="Buettner E."/>
        </authorList>
    </citation>
    <scope>NUCLEOTIDE SEQUENCE</scope>
    <source>
        <strain evidence="1">MPL23</strain>
    </source>
</reference>
<name>A0ACC1RJC1_9APHY</name>